<organism evidence="10 11">
    <name type="scientific">Vulcanisaeta souniana JCM 11219</name>
    <dbReference type="NCBI Taxonomy" id="1293586"/>
    <lineage>
        <taxon>Archaea</taxon>
        <taxon>Thermoproteota</taxon>
        <taxon>Thermoprotei</taxon>
        <taxon>Thermoproteales</taxon>
        <taxon>Thermoproteaceae</taxon>
        <taxon>Vulcanisaeta</taxon>
    </lineage>
</organism>
<reference evidence="9" key="4">
    <citation type="journal article" date="2023" name="Microbiol. Resour. Announc.">
        <title>Complete Genome Sequence of Vulcanisaeta souniana Strain IC-059, a Hyperthermophilic Archaeon Isolated from Hot Spring Water in Japan.</title>
        <authorList>
            <person name="Kato S."/>
            <person name="Itoh T."/>
            <person name="Wu L."/>
            <person name="Ma J."/>
            <person name="Ohkuma M."/>
        </authorList>
    </citation>
    <scope>NUCLEOTIDE SEQUENCE</scope>
    <source>
        <strain evidence="9">JCM 11219</strain>
    </source>
</reference>
<dbReference type="EC" id="2.1.1.216" evidence="7"/>
<name>A0A830EGH6_9CREN</name>
<keyword evidence="3 8" id="KW-0808">Transferase</keyword>
<dbReference type="Gene3D" id="3.30.56.70">
    <property type="entry name" value="N2,N2-dimethylguanosine tRNA methyltransferase, C-terminal domain"/>
    <property type="match status" value="1"/>
</dbReference>
<evidence type="ECO:0000256" key="3">
    <source>
        <dbReference type="ARBA" id="ARBA00022679"/>
    </source>
</evidence>
<keyword evidence="6 8" id="KW-0694">RNA-binding</keyword>
<evidence type="ECO:0000313" key="10">
    <source>
        <dbReference type="EMBL" id="GGI82989.1"/>
    </source>
</evidence>
<evidence type="ECO:0000256" key="7">
    <source>
        <dbReference type="ARBA" id="ARBA00039099"/>
    </source>
</evidence>
<dbReference type="SUPFAM" id="SSF53335">
    <property type="entry name" value="S-adenosyl-L-methionine-dependent methyltransferases"/>
    <property type="match status" value="1"/>
</dbReference>
<keyword evidence="12" id="KW-1185">Reference proteome</keyword>
<dbReference type="PANTHER" id="PTHR10631:SF3">
    <property type="entry name" value="TRNA (GUANINE(26)-N(2))-DIMETHYLTRANSFERASE"/>
    <property type="match status" value="1"/>
</dbReference>
<dbReference type="PROSITE" id="PS51626">
    <property type="entry name" value="SAM_MT_TRM1"/>
    <property type="match status" value="1"/>
</dbReference>
<reference evidence="10" key="2">
    <citation type="submission" date="2020-09" db="EMBL/GenBank/DDBJ databases">
        <authorList>
            <person name="Sun Q."/>
            <person name="Ohkuma M."/>
        </authorList>
    </citation>
    <scope>NUCLEOTIDE SEQUENCE</scope>
    <source>
        <strain evidence="10">JCM 11219</strain>
    </source>
</reference>
<dbReference type="OrthoDB" id="372177at2157"/>
<dbReference type="InterPro" id="IPR042296">
    <property type="entry name" value="tRNA_met_Trm1_C"/>
</dbReference>
<evidence type="ECO:0000256" key="5">
    <source>
        <dbReference type="ARBA" id="ARBA00022694"/>
    </source>
</evidence>
<sequence>MDYPKTEVREGLVSVIVPDLTKYRVGNRPEPAHAPVFYNPRMEVNRSLSVAVINGYIKYVGRPGITICEPLSGTGVRAVRYAREVNGVSRVIADDIDVKSFELMKLNVDRNGLNDVITAYRDDANNVLLRVAREGGCDVVDIDPFGSPQPFIENSLRAIRDQGLLCITATDVGVLAGKYPLKCVRRYGSLPQKFPFRFEVGIRILISLVARHALAMDYGIQPLLSFLDGHYYRVCALVFKDRAYALETLRSLGYAYYRPVLLQRGFIQGYPIPGSAWRKLAGPLWIGSLWNSEFVIEHVTSNIKDYFSERAKEITELIKEEALAPNIPYALTTEFSRELGREIPINDAIDLIRKLGYQATRSHFHIKGIRTNADLLRIKKIIREITK</sequence>
<keyword evidence="1 8" id="KW-0820">tRNA-binding</keyword>
<gene>
    <name evidence="10" type="ORF">GCM10007112_19710</name>
    <name evidence="9" type="ORF">Vsou_16450</name>
</gene>
<dbReference type="GO" id="GO:0000049">
    <property type="term" value="F:tRNA binding"/>
    <property type="evidence" value="ECO:0007669"/>
    <property type="project" value="UniProtKB-UniRule"/>
</dbReference>
<comment type="similarity">
    <text evidence="8">Belongs to the class I-like SAM-binding methyltransferase superfamily. Trm1 family.</text>
</comment>
<evidence type="ECO:0000256" key="6">
    <source>
        <dbReference type="ARBA" id="ARBA00022884"/>
    </source>
</evidence>
<reference evidence="12" key="3">
    <citation type="submission" date="2022-09" db="EMBL/GenBank/DDBJ databases">
        <title>Complete genome sequence of Vulcanisaeta souniana.</title>
        <authorList>
            <person name="Kato S."/>
            <person name="Itoh T."/>
            <person name="Ohkuma M."/>
        </authorList>
    </citation>
    <scope>NUCLEOTIDE SEQUENCE [LARGE SCALE GENOMIC DNA]</scope>
    <source>
        <strain evidence="12">JCM 11219</strain>
    </source>
</reference>
<dbReference type="Proteomes" id="UP000657075">
    <property type="component" value="Unassembled WGS sequence"/>
</dbReference>
<dbReference type="GO" id="GO:0160104">
    <property type="term" value="F:tRNA (guanine(26)-N2)-dimethyltransferase activity"/>
    <property type="evidence" value="ECO:0007669"/>
    <property type="project" value="UniProtKB-EC"/>
</dbReference>
<evidence type="ECO:0000256" key="4">
    <source>
        <dbReference type="ARBA" id="ARBA00022691"/>
    </source>
</evidence>
<evidence type="ECO:0000313" key="12">
    <source>
        <dbReference type="Proteomes" id="UP001060771"/>
    </source>
</evidence>
<keyword evidence="5 8" id="KW-0819">tRNA processing</keyword>
<dbReference type="Proteomes" id="UP001060771">
    <property type="component" value="Chromosome"/>
</dbReference>
<dbReference type="InterPro" id="IPR002905">
    <property type="entry name" value="Trm1"/>
</dbReference>
<evidence type="ECO:0000256" key="8">
    <source>
        <dbReference type="PROSITE-ProRule" id="PRU00958"/>
    </source>
</evidence>
<dbReference type="EMBL" id="BMNM01000009">
    <property type="protein sequence ID" value="GGI82989.1"/>
    <property type="molecule type" value="Genomic_DNA"/>
</dbReference>
<dbReference type="Pfam" id="PF02005">
    <property type="entry name" value="TRM"/>
    <property type="match status" value="1"/>
</dbReference>
<dbReference type="EMBL" id="AP026830">
    <property type="protein sequence ID" value="BDR92552.1"/>
    <property type="molecule type" value="Genomic_DNA"/>
</dbReference>
<dbReference type="AlphaFoldDB" id="A0A830EGH6"/>
<evidence type="ECO:0000313" key="9">
    <source>
        <dbReference type="EMBL" id="BDR92552.1"/>
    </source>
</evidence>
<dbReference type="GO" id="GO:0002940">
    <property type="term" value="P:tRNA N2-guanine methylation"/>
    <property type="evidence" value="ECO:0007669"/>
    <property type="project" value="TreeGrafter"/>
</dbReference>
<proteinExistence type="inferred from homology"/>
<reference evidence="10" key="1">
    <citation type="journal article" date="2014" name="Int. J. Syst. Evol. Microbiol.">
        <title>Complete genome sequence of Corynebacterium casei LMG S-19264T (=DSM 44701T), isolated from a smear-ripened cheese.</title>
        <authorList>
            <consortium name="US DOE Joint Genome Institute (JGI-PGF)"/>
            <person name="Walter F."/>
            <person name="Albersmeier A."/>
            <person name="Kalinowski J."/>
            <person name="Ruckert C."/>
        </authorList>
    </citation>
    <scope>NUCLEOTIDE SEQUENCE</scope>
    <source>
        <strain evidence="10">JCM 11219</strain>
    </source>
</reference>
<evidence type="ECO:0000256" key="2">
    <source>
        <dbReference type="ARBA" id="ARBA00022603"/>
    </source>
</evidence>
<keyword evidence="2 8" id="KW-0489">Methyltransferase</keyword>
<dbReference type="PANTHER" id="PTHR10631">
    <property type="entry name" value="N 2 ,N 2 -DIMETHYLGUANOSINE TRNA METHYLTRANSFERASE"/>
    <property type="match status" value="1"/>
</dbReference>
<dbReference type="RefSeq" id="WP_188603772.1">
    <property type="nucleotide sequence ID" value="NZ_AP026830.1"/>
</dbReference>
<evidence type="ECO:0000256" key="1">
    <source>
        <dbReference type="ARBA" id="ARBA00022555"/>
    </source>
</evidence>
<keyword evidence="4 8" id="KW-0949">S-adenosyl-L-methionine</keyword>
<dbReference type="Gene3D" id="3.40.50.150">
    <property type="entry name" value="Vaccinia Virus protein VP39"/>
    <property type="match status" value="1"/>
</dbReference>
<dbReference type="InterPro" id="IPR029063">
    <property type="entry name" value="SAM-dependent_MTases_sf"/>
</dbReference>
<accession>A0A830EGH6</accession>
<evidence type="ECO:0000313" key="11">
    <source>
        <dbReference type="Proteomes" id="UP000657075"/>
    </source>
</evidence>
<protein>
    <recommendedName>
        <fullName evidence="7">tRNA (guanine(26)-N(2))-dimethyltransferase</fullName>
        <ecNumber evidence="7">2.1.1.216</ecNumber>
    </recommendedName>
</protein>
<dbReference type="GeneID" id="76207192"/>